<evidence type="ECO:0000256" key="1">
    <source>
        <dbReference type="ARBA" id="ARBA00001971"/>
    </source>
</evidence>
<dbReference type="VEuPathDB" id="FungiDB:PV07_04886"/>
<evidence type="ECO:0008006" key="10">
    <source>
        <dbReference type="Google" id="ProtNLM"/>
    </source>
</evidence>
<dbReference type="PROSITE" id="PS00086">
    <property type="entry name" value="CYTOCHROME_P450"/>
    <property type="match status" value="1"/>
</dbReference>
<dbReference type="SUPFAM" id="SSF48264">
    <property type="entry name" value="Cytochrome P450"/>
    <property type="match status" value="1"/>
</dbReference>
<evidence type="ECO:0000256" key="7">
    <source>
        <dbReference type="RuleBase" id="RU000461"/>
    </source>
</evidence>
<evidence type="ECO:0000256" key="5">
    <source>
        <dbReference type="ARBA" id="ARBA00023004"/>
    </source>
</evidence>
<dbReference type="PRINTS" id="PR00463">
    <property type="entry name" value="EP450I"/>
</dbReference>
<dbReference type="RefSeq" id="XP_016249255.1">
    <property type="nucleotide sequence ID" value="XM_016391736.1"/>
</dbReference>
<dbReference type="GO" id="GO:0005506">
    <property type="term" value="F:iron ion binding"/>
    <property type="evidence" value="ECO:0007669"/>
    <property type="project" value="InterPro"/>
</dbReference>
<feature type="binding site" description="axial binding residue" evidence="6">
    <location>
        <position position="453"/>
    </location>
    <ligand>
        <name>heme</name>
        <dbReference type="ChEBI" id="CHEBI:30413"/>
    </ligand>
    <ligandPart>
        <name>Fe</name>
        <dbReference type="ChEBI" id="CHEBI:18248"/>
    </ligandPart>
</feature>
<dbReference type="GO" id="GO:0016705">
    <property type="term" value="F:oxidoreductase activity, acting on paired donors, with incorporation or reduction of molecular oxygen"/>
    <property type="evidence" value="ECO:0007669"/>
    <property type="project" value="InterPro"/>
</dbReference>
<dbReference type="STRING" id="569365.A0A0D2CZT5"/>
<dbReference type="InterPro" id="IPR001128">
    <property type="entry name" value="Cyt_P450"/>
</dbReference>
<dbReference type="OrthoDB" id="3934656at2759"/>
<gene>
    <name evidence="8" type="ORF">PV07_04886</name>
</gene>
<dbReference type="InterPro" id="IPR002401">
    <property type="entry name" value="Cyt_P450_E_grp-I"/>
</dbReference>
<keyword evidence="4 7" id="KW-0560">Oxidoreductase</keyword>
<proteinExistence type="inferred from homology"/>
<dbReference type="HOGENOM" id="CLU_001570_14_0_1"/>
<keyword evidence="6 7" id="KW-0349">Heme</keyword>
<dbReference type="PANTHER" id="PTHR24305:SF232">
    <property type="entry name" value="P450, PUTATIVE (EUROFUNG)-RELATED"/>
    <property type="match status" value="1"/>
</dbReference>
<dbReference type="Proteomes" id="UP000054466">
    <property type="component" value="Unassembled WGS sequence"/>
</dbReference>
<name>A0A0D2CZT5_9EURO</name>
<keyword evidence="3 6" id="KW-0479">Metal-binding</keyword>
<accession>A0A0D2CZT5</accession>
<evidence type="ECO:0000313" key="8">
    <source>
        <dbReference type="EMBL" id="KIW29039.1"/>
    </source>
</evidence>
<evidence type="ECO:0000256" key="6">
    <source>
        <dbReference type="PIRSR" id="PIRSR602401-1"/>
    </source>
</evidence>
<evidence type="ECO:0000256" key="4">
    <source>
        <dbReference type="ARBA" id="ARBA00023002"/>
    </source>
</evidence>
<evidence type="ECO:0000313" key="9">
    <source>
        <dbReference type="Proteomes" id="UP000054466"/>
    </source>
</evidence>
<evidence type="ECO:0000256" key="2">
    <source>
        <dbReference type="ARBA" id="ARBA00010617"/>
    </source>
</evidence>
<dbReference type="InterPro" id="IPR017972">
    <property type="entry name" value="Cyt_P450_CS"/>
</dbReference>
<dbReference type="GO" id="GO:0004497">
    <property type="term" value="F:monooxygenase activity"/>
    <property type="evidence" value="ECO:0007669"/>
    <property type="project" value="UniProtKB-KW"/>
</dbReference>
<keyword evidence="5 6" id="KW-0408">Iron</keyword>
<comment type="similarity">
    <text evidence="2 7">Belongs to the cytochrome P450 family.</text>
</comment>
<sequence>MASLDATAHLGLLHLDGVLKGRPVFLLAVSALLGYIVYQRYFSPLSKVPGPFLASFTDVWWLCIVLKRQQHLDSLKLHEKYGPLVRLGPNHVMVADPEAFKTIYGAGKNFQKSDFYKPFKAKLKWSLTAETDGHVHSMNRRMVSKPYSMESIRSLEVFVDHVIQHFLEKMQGLTGRPINLGDWLALFAIDSITEITFSKSFNYLDKGDADGILALSKVVFSSAAWVGIVPWVYRIHHYTSDYTGNWLGVTMRSIRFRALAEQKVKEHDLIEDENEDHKSILGYLKDVRRKKPEEFSEYAMISATTSNIFAGSDTTSIALRTMIYCLLSSPHYHQKFLSELEERREAGLISDPIRFSEAEAWPFLQAVMYEAIRLHPPFAVHLPRVVPESGLVAQGIYLPPGTVVGTNAWCIHRQKKVFGDDVNEFRPERWMDPEKKAELQRFFFGFGGGARTCLGRNIVWLEMSKFLPMLFMHYSLRLVDPTKPMPVKNIFLAFQDGPYVFMEEKRNGASVGAT</sequence>
<keyword evidence="7" id="KW-0503">Monooxygenase</keyword>
<keyword evidence="9" id="KW-1185">Reference proteome</keyword>
<comment type="cofactor">
    <cofactor evidence="1 6">
        <name>heme</name>
        <dbReference type="ChEBI" id="CHEBI:30413"/>
    </cofactor>
</comment>
<protein>
    <recommendedName>
        <fullName evidence="10">Cytochrome P450 oxidoreductase</fullName>
    </recommendedName>
</protein>
<dbReference type="CDD" id="cd11060">
    <property type="entry name" value="CYP57A1-like"/>
    <property type="match status" value="1"/>
</dbReference>
<evidence type="ECO:0000256" key="3">
    <source>
        <dbReference type="ARBA" id="ARBA00022723"/>
    </source>
</evidence>
<reference evidence="8 9" key="1">
    <citation type="submission" date="2015-01" db="EMBL/GenBank/DDBJ databases">
        <title>The Genome Sequence of Cladophialophora immunda CBS83496.</title>
        <authorList>
            <consortium name="The Broad Institute Genomics Platform"/>
            <person name="Cuomo C."/>
            <person name="de Hoog S."/>
            <person name="Gorbushina A."/>
            <person name="Stielow B."/>
            <person name="Teixiera M."/>
            <person name="Abouelleil A."/>
            <person name="Chapman S.B."/>
            <person name="Priest M."/>
            <person name="Young S.K."/>
            <person name="Wortman J."/>
            <person name="Nusbaum C."/>
            <person name="Birren B."/>
        </authorList>
    </citation>
    <scope>NUCLEOTIDE SEQUENCE [LARGE SCALE GENOMIC DNA]</scope>
    <source>
        <strain evidence="8 9">CBS 83496</strain>
    </source>
</reference>
<dbReference type="GO" id="GO:0020037">
    <property type="term" value="F:heme binding"/>
    <property type="evidence" value="ECO:0007669"/>
    <property type="project" value="InterPro"/>
</dbReference>
<dbReference type="InterPro" id="IPR036396">
    <property type="entry name" value="Cyt_P450_sf"/>
</dbReference>
<dbReference type="Pfam" id="PF00067">
    <property type="entry name" value="p450"/>
    <property type="match status" value="1"/>
</dbReference>
<dbReference type="PRINTS" id="PR00385">
    <property type="entry name" value="P450"/>
</dbReference>
<organism evidence="8 9">
    <name type="scientific">Cladophialophora immunda</name>
    <dbReference type="NCBI Taxonomy" id="569365"/>
    <lineage>
        <taxon>Eukaryota</taxon>
        <taxon>Fungi</taxon>
        <taxon>Dikarya</taxon>
        <taxon>Ascomycota</taxon>
        <taxon>Pezizomycotina</taxon>
        <taxon>Eurotiomycetes</taxon>
        <taxon>Chaetothyriomycetidae</taxon>
        <taxon>Chaetothyriales</taxon>
        <taxon>Herpotrichiellaceae</taxon>
        <taxon>Cladophialophora</taxon>
    </lineage>
</organism>
<dbReference type="Gene3D" id="1.10.630.10">
    <property type="entry name" value="Cytochrome P450"/>
    <property type="match status" value="1"/>
</dbReference>
<dbReference type="AlphaFoldDB" id="A0A0D2CZT5"/>
<dbReference type="GeneID" id="27344080"/>
<dbReference type="PANTHER" id="PTHR24305">
    <property type="entry name" value="CYTOCHROME P450"/>
    <property type="match status" value="1"/>
</dbReference>
<dbReference type="EMBL" id="KN847042">
    <property type="protein sequence ID" value="KIW29039.1"/>
    <property type="molecule type" value="Genomic_DNA"/>
</dbReference>
<dbReference type="InterPro" id="IPR050121">
    <property type="entry name" value="Cytochrome_P450_monoxygenase"/>
</dbReference>